<evidence type="ECO:0000313" key="5">
    <source>
        <dbReference type="EMBL" id="MBO0451176.1"/>
    </source>
</evidence>
<organism evidence="5 6">
    <name type="scientific">Candidatus Enterococcus murrayae</name>
    <dbReference type="NCBI Taxonomy" id="2815321"/>
    <lineage>
        <taxon>Bacteria</taxon>
        <taxon>Bacillati</taxon>
        <taxon>Bacillota</taxon>
        <taxon>Bacilli</taxon>
        <taxon>Lactobacillales</taxon>
        <taxon>Enterococcaceae</taxon>
        <taxon>Enterococcus</taxon>
    </lineage>
</organism>
<comment type="similarity">
    <text evidence="1">Belongs to the glycosyl hydrolase 73 family.</text>
</comment>
<dbReference type="Pfam" id="PF05257">
    <property type="entry name" value="CHAP"/>
    <property type="match status" value="1"/>
</dbReference>
<feature type="compositionally biased region" description="Low complexity" evidence="3">
    <location>
        <begin position="106"/>
        <end position="185"/>
    </location>
</feature>
<reference evidence="5 6" key="1">
    <citation type="submission" date="2021-03" db="EMBL/GenBank/DDBJ databases">
        <title>Enterococcal diversity collection.</title>
        <authorList>
            <person name="Gilmore M.S."/>
            <person name="Schwartzman J."/>
            <person name="Van Tyne D."/>
            <person name="Martin M."/>
            <person name="Earl A.M."/>
            <person name="Manson A.L."/>
            <person name="Straub T."/>
            <person name="Salamzade R."/>
            <person name="Saavedra J."/>
            <person name="Lebreton F."/>
            <person name="Prichula J."/>
            <person name="Schaufler K."/>
            <person name="Gaca A."/>
            <person name="Sgardioli B."/>
            <person name="Wagenaar J."/>
            <person name="Strong T."/>
        </authorList>
    </citation>
    <scope>NUCLEOTIDE SEQUENCE [LARGE SCALE GENOMIC DNA]</scope>
    <source>
        <strain evidence="5 6">MJM16</strain>
    </source>
</reference>
<comment type="caution">
    <text evidence="5">The sequence shown here is derived from an EMBL/GenBank/DDBJ whole genome shotgun (WGS) entry which is preliminary data.</text>
</comment>
<feature type="region of interest" description="Disordered" evidence="3">
    <location>
        <begin position="26"/>
        <end position="185"/>
    </location>
</feature>
<dbReference type="InterPro" id="IPR051056">
    <property type="entry name" value="Glycosyl_Hydrolase_73"/>
</dbReference>
<dbReference type="PANTHER" id="PTHR33308">
    <property type="entry name" value="PEPTIDOGLYCAN HYDROLASE FLGJ"/>
    <property type="match status" value="1"/>
</dbReference>
<dbReference type="Proteomes" id="UP000664495">
    <property type="component" value="Unassembled WGS sequence"/>
</dbReference>
<feature type="compositionally biased region" description="Low complexity" evidence="3">
    <location>
        <begin position="75"/>
        <end position="99"/>
    </location>
</feature>
<dbReference type="PANTHER" id="PTHR33308:SF9">
    <property type="entry name" value="PEPTIDOGLYCAN HYDROLASE FLGJ"/>
    <property type="match status" value="1"/>
</dbReference>
<dbReference type="Gene3D" id="3.90.1720.10">
    <property type="entry name" value="endopeptidase domain like (from Nostoc punctiforme)"/>
    <property type="match status" value="1"/>
</dbReference>
<feature type="compositionally biased region" description="Basic and acidic residues" evidence="3">
    <location>
        <begin position="333"/>
        <end position="350"/>
    </location>
</feature>
<accession>A0ABS3HCK3</accession>
<gene>
    <name evidence="5" type="ORF">JZO85_02790</name>
</gene>
<dbReference type="PROSITE" id="PS50911">
    <property type="entry name" value="CHAP"/>
    <property type="match status" value="1"/>
</dbReference>
<protein>
    <submittedName>
        <fullName evidence="5">Glucosaminidase domain-containing protein</fullName>
    </submittedName>
</protein>
<dbReference type="RefSeq" id="WP_207106981.1">
    <property type="nucleotide sequence ID" value="NZ_JAFLVR010000005.1"/>
</dbReference>
<name>A0ABS3HCK3_9ENTE</name>
<dbReference type="Pfam" id="PF01832">
    <property type="entry name" value="Glucosaminidase"/>
    <property type="match status" value="1"/>
</dbReference>
<dbReference type="Gene3D" id="1.10.530.10">
    <property type="match status" value="1"/>
</dbReference>
<keyword evidence="6" id="KW-1185">Reference proteome</keyword>
<evidence type="ECO:0000313" key="6">
    <source>
        <dbReference type="Proteomes" id="UP000664495"/>
    </source>
</evidence>
<feature type="compositionally biased region" description="Low complexity" evidence="3">
    <location>
        <begin position="35"/>
        <end position="52"/>
    </location>
</feature>
<dbReference type="Gene3D" id="4.10.80.30">
    <property type="entry name" value="DNA polymerase, domain 6"/>
    <property type="match status" value="1"/>
</dbReference>
<sequence>MKKALGSAAVILLLGITLRLVTGQQLRADDAPQQTTDTSVTSVDSLASSEPAPAEEPQESTPAVDDSEEIPVIPENSTSVSMEESVSEAPSSSENTTDSSSEESVESSTSSSSSSSTSTTSKTSTTSASSSSSTSTSTTKSSSSTVPTKVTCDLSTDISQTHSSSTQSSTVEPPSSSTDPSIPETETTVVVPTGSAYSGISGLSSTATLGLDKAYQTSDFADSELKGFELPLLSSFKDQRQAALIYEAIKQLSTEQEETLTNEGFTSAIYQRVLQQDLTNLMELEQSDEQLVAGDVLYFEKDKEKICAGIYLGDGYLLAVKETADEEQEEAEETHRSSEKTETTSNTKEKKAAKKTTKKTTESKAKTSETTTKDSSDEKVAAEDESKDEEEVEERLIVQQTSDRDAKGKWLVLREEAKELTDYGQGLLKEYPASMDFTASAQTQKFVETIGEDAQKLGQEYDVFASVMIAQAILESGSGTSGLSVAPYYNLFGIKGSYKGNAVNMSTQEDGGSGNMYTIQSAFRAYPNYAASLGDYVELIRGGISGSENYYQDVWRSKAKNYLRASEKLTGKYATDTSYHRKLTSLISVYHLTQYDKQQVQAETPLNGGNETGIFIKGKGEIPEEYAKIMKYDDYNGVNYNTSGSYPVGQCTWYAFNRVAQLGKQVDDFMGNGGEWAIKGKALGYEVSQKPKVGRLISFRPGVAGSDPRYGHVAFVEAVGPNGILISEGNVYGGTTISYRVIPNDLALSNSVAYVTPK</sequence>
<feature type="compositionally biased region" description="Basic and acidic residues" evidence="3">
    <location>
        <begin position="359"/>
        <end position="384"/>
    </location>
</feature>
<dbReference type="InterPro" id="IPR007921">
    <property type="entry name" value="CHAP_dom"/>
</dbReference>
<dbReference type="EMBL" id="JAFLVR010000005">
    <property type="protein sequence ID" value="MBO0451176.1"/>
    <property type="molecule type" value="Genomic_DNA"/>
</dbReference>
<dbReference type="SMART" id="SM00047">
    <property type="entry name" value="LYZ2"/>
    <property type="match status" value="1"/>
</dbReference>
<keyword evidence="2" id="KW-0378">Hydrolase</keyword>
<evidence type="ECO:0000259" key="4">
    <source>
        <dbReference type="PROSITE" id="PS50911"/>
    </source>
</evidence>
<dbReference type="SUPFAM" id="SSF54001">
    <property type="entry name" value="Cysteine proteinases"/>
    <property type="match status" value="1"/>
</dbReference>
<feature type="domain" description="Peptidase C51" evidence="4">
    <location>
        <begin position="626"/>
        <end position="756"/>
    </location>
</feature>
<evidence type="ECO:0000256" key="1">
    <source>
        <dbReference type="ARBA" id="ARBA00010266"/>
    </source>
</evidence>
<feature type="region of interest" description="Disordered" evidence="3">
    <location>
        <begin position="324"/>
        <end position="400"/>
    </location>
</feature>
<evidence type="ECO:0000256" key="2">
    <source>
        <dbReference type="ARBA" id="ARBA00022801"/>
    </source>
</evidence>
<dbReference type="InterPro" id="IPR002901">
    <property type="entry name" value="MGlyc_endo_b_GlcNAc-like_dom"/>
</dbReference>
<dbReference type="InterPro" id="IPR038765">
    <property type="entry name" value="Papain-like_cys_pep_sf"/>
</dbReference>
<proteinExistence type="inferred from homology"/>
<evidence type="ECO:0000256" key="3">
    <source>
        <dbReference type="SAM" id="MobiDB-lite"/>
    </source>
</evidence>